<dbReference type="InterPro" id="IPR031565">
    <property type="entry name" value="T-conotoxin"/>
</dbReference>
<protein>
    <recommendedName>
        <fullName evidence="5">Conotoxin</fullName>
    </recommendedName>
</protein>
<dbReference type="EMBL" id="MF576980">
    <property type="protein sequence ID" value="ATF27814.1"/>
    <property type="molecule type" value="mRNA"/>
</dbReference>
<comment type="subcellular location">
    <subcellularLocation>
        <location evidence="1 5">Secreted</location>
    </subcellularLocation>
</comment>
<evidence type="ECO:0000256" key="1">
    <source>
        <dbReference type="ARBA" id="ARBA00004613"/>
    </source>
</evidence>
<dbReference type="GO" id="GO:0005576">
    <property type="term" value="C:extracellular region"/>
    <property type="evidence" value="ECO:0007669"/>
    <property type="project" value="UniProtKB-SubCell"/>
</dbReference>
<proteinExistence type="evidence at transcript level"/>
<evidence type="ECO:0000256" key="4">
    <source>
        <dbReference type="ARBA" id="ARBA00022729"/>
    </source>
</evidence>
<keyword evidence="3 5" id="KW-0800">Toxin</keyword>
<sequence length="60" mass="6737">MRCLPVFIILLLLIPCAHSIPARLKTKDDVLLASLDDNAKRILQRQKKQCCRSNPTCCTG</sequence>
<feature type="chain" id="PRO_5028502424" description="Conotoxin" evidence="5">
    <location>
        <begin position="20"/>
        <end position="60"/>
    </location>
</feature>
<comment type="similarity">
    <text evidence="5">Belongs to the conotoxin T superfamily.</text>
</comment>
<dbReference type="Pfam" id="PF16981">
    <property type="entry name" value="Chi-conotoxin"/>
    <property type="match status" value="1"/>
</dbReference>
<keyword evidence="2 5" id="KW-0964">Secreted</keyword>
<reference evidence="6" key="2">
    <citation type="submission" date="2017-07" db="EMBL/GenBank/DDBJ databases">
        <authorList>
            <person name="Sun Z.S."/>
            <person name="Albrecht U."/>
            <person name="Echele G."/>
            <person name="Lee C.C."/>
        </authorList>
    </citation>
    <scope>NUCLEOTIDE SEQUENCE</scope>
    <source>
        <strain evidence="6">T_Ps5.22</strain>
    </source>
</reference>
<evidence type="ECO:0000256" key="3">
    <source>
        <dbReference type="ARBA" id="ARBA00022656"/>
    </source>
</evidence>
<organism evidence="6">
    <name type="scientific">Conus praecellens</name>
    <name type="common">Admirable cone</name>
    <dbReference type="NCBI Taxonomy" id="128530"/>
    <lineage>
        <taxon>Eukaryota</taxon>
        <taxon>Metazoa</taxon>
        <taxon>Spiralia</taxon>
        <taxon>Lophotrochozoa</taxon>
        <taxon>Mollusca</taxon>
        <taxon>Gastropoda</taxon>
        <taxon>Caenogastropoda</taxon>
        <taxon>Neogastropoda</taxon>
        <taxon>Conoidea</taxon>
        <taxon>Conidae</taxon>
        <taxon>Conus</taxon>
        <taxon>Turriconus</taxon>
    </lineage>
</organism>
<feature type="signal peptide" evidence="5">
    <location>
        <begin position="1"/>
        <end position="19"/>
    </location>
</feature>
<dbReference type="AlphaFoldDB" id="A0A291C2X4"/>
<accession>A0A291C2X4</accession>
<dbReference type="GO" id="GO:0090729">
    <property type="term" value="F:toxin activity"/>
    <property type="evidence" value="ECO:0007669"/>
    <property type="project" value="UniProtKB-UniRule"/>
</dbReference>
<evidence type="ECO:0000256" key="2">
    <source>
        <dbReference type="ARBA" id="ARBA00022525"/>
    </source>
</evidence>
<keyword evidence="4 5" id="KW-0732">Signal</keyword>
<reference evidence="6" key="1">
    <citation type="journal article" date="2017" name="Genome Biol. Evol.">
        <title>Divergence of the Venom Exogene Repertoire in Two Sister Species of Turriconus.</title>
        <authorList>
            <person name="Li Q."/>
            <person name="Barghi N."/>
            <person name="Lu A."/>
            <person name="Fedosov A.E."/>
            <person name="Bandyopadhyay P.K."/>
            <person name="Lluisma A.O."/>
            <person name="Concepcion G.P."/>
            <person name="Yandell M."/>
            <person name="Olivera B.M."/>
            <person name="Safavi-Hemami H."/>
        </authorList>
    </citation>
    <scope>NUCLEOTIDE SEQUENCE</scope>
    <source>
        <strain evidence="6">T_Ps5.22</strain>
    </source>
</reference>
<evidence type="ECO:0000256" key="5">
    <source>
        <dbReference type="RuleBase" id="RU367125"/>
    </source>
</evidence>
<name>A0A291C2X4_CONPC</name>
<evidence type="ECO:0000313" key="6">
    <source>
        <dbReference type="EMBL" id="ATF27814.1"/>
    </source>
</evidence>